<accession>C4J7A0</accession>
<reference evidence="2" key="2">
    <citation type="submission" date="2012-06" db="EMBL/GenBank/DDBJ databases">
        <authorList>
            <person name="Yu Y."/>
            <person name="Currie J."/>
            <person name="Lomeli R."/>
            <person name="Angelova A."/>
            <person name="Collura K."/>
            <person name="Wissotski M."/>
            <person name="Campos D."/>
            <person name="Kudrna D."/>
            <person name="Golser W."/>
            <person name="Ashely E."/>
            <person name="Descour A."/>
            <person name="Fernandes J."/>
            <person name="Soderlund C."/>
            <person name="Walbot V."/>
        </authorList>
    </citation>
    <scope>NUCLEOTIDE SEQUENCE</scope>
    <source>
        <strain evidence="2">B73</strain>
    </source>
</reference>
<feature type="compositionally biased region" description="Basic residues" evidence="1">
    <location>
        <begin position="1"/>
        <end position="11"/>
    </location>
</feature>
<name>C4J7A0_MAIZE</name>
<organism evidence="2">
    <name type="scientific">Zea mays</name>
    <name type="common">Maize</name>
    <dbReference type="NCBI Taxonomy" id="4577"/>
    <lineage>
        <taxon>Eukaryota</taxon>
        <taxon>Viridiplantae</taxon>
        <taxon>Streptophyta</taxon>
        <taxon>Embryophyta</taxon>
        <taxon>Tracheophyta</taxon>
        <taxon>Spermatophyta</taxon>
        <taxon>Magnoliopsida</taxon>
        <taxon>Liliopsida</taxon>
        <taxon>Poales</taxon>
        <taxon>Poaceae</taxon>
        <taxon>PACMAD clade</taxon>
        <taxon>Panicoideae</taxon>
        <taxon>Andropogonodae</taxon>
        <taxon>Andropogoneae</taxon>
        <taxon>Tripsacinae</taxon>
        <taxon>Zea</taxon>
    </lineage>
</organism>
<sequence length="99" mass="11283">MLTRHFRHQSHLQHFAGTRRPSRGDAMRGAGAIVGYWSLPARCALPWSPPPRTGPRPPPPAVPPGLRSGLSCIWDCEMTRRAPRKNLWASSHFRAWQWH</sequence>
<dbReference type="EMBL" id="BT086697">
    <property type="protein sequence ID" value="ACR37050.1"/>
    <property type="molecule type" value="mRNA"/>
</dbReference>
<protein>
    <submittedName>
        <fullName evidence="2">Uncharacterized protein</fullName>
    </submittedName>
</protein>
<dbReference type="HOGENOM" id="CLU_2323846_0_0_1"/>
<feature type="region of interest" description="Disordered" evidence="1">
    <location>
        <begin position="1"/>
        <end position="26"/>
    </location>
</feature>
<dbReference type="AlphaFoldDB" id="C4J7A0"/>
<reference evidence="2" key="1">
    <citation type="journal article" date="2009" name="PLoS Genet.">
        <title>Sequencing, mapping, and analysis of 27,455 maize full-length cDNAs.</title>
        <authorList>
            <person name="Soderlund C."/>
            <person name="Descour A."/>
            <person name="Kudrna D."/>
            <person name="Bomhoff M."/>
            <person name="Boyd L."/>
            <person name="Currie J."/>
            <person name="Angelova A."/>
            <person name="Collura K."/>
            <person name="Wissotski M."/>
            <person name="Ashley E."/>
            <person name="Morrow D."/>
            <person name="Fernandes J."/>
            <person name="Walbot V."/>
            <person name="Yu Y."/>
        </authorList>
    </citation>
    <scope>NUCLEOTIDE SEQUENCE</scope>
    <source>
        <strain evidence="2">B73</strain>
    </source>
</reference>
<evidence type="ECO:0000313" key="2">
    <source>
        <dbReference type="EMBL" id="ACR37050.1"/>
    </source>
</evidence>
<proteinExistence type="evidence at transcript level"/>
<evidence type="ECO:0000256" key="1">
    <source>
        <dbReference type="SAM" id="MobiDB-lite"/>
    </source>
</evidence>